<dbReference type="eggNOG" id="COG0568">
    <property type="taxonomic scope" value="Bacteria"/>
</dbReference>
<dbReference type="InterPro" id="IPR007627">
    <property type="entry name" value="RNA_pol_sigma70_r2"/>
</dbReference>
<dbReference type="PANTHER" id="PTHR30603:SF60">
    <property type="entry name" value="RNA POLYMERASE SIGMA FACTOR RPOD"/>
    <property type="match status" value="1"/>
</dbReference>
<keyword evidence="2" id="KW-0805">Transcription regulation</keyword>
<name>D3FBN9_CONWI</name>
<evidence type="ECO:0000313" key="8">
    <source>
        <dbReference type="Proteomes" id="UP000008229"/>
    </source>
</evidence>
<dbReference type="Proteomes" id="UP000008229">
    <property type="component" value="Chromosome"/>
</dbReference>
<dbReference type="AlphaFoldDB" id="D3FBN9"/>
<dbReference type="OrthoDB" id="9809557at2"/>
<dbReference type="GO" id="GO:0003677">
    <property type="term" value="F:DNA binding"/>
    <property type="evidence" value="ECO:0007669"/>
    <property type="project" value="UniProtKB-KW"/>
</dbReference>
<reference evidence="8" key="2">
    <citation type="submission" date="2010-01" db="EMBL/GenBank/DDBJ databases">
        <title>The complete genome of Conexibacter woesei DSM 14684.</title>
        <authorList>
            <consortium name="US DOE Joint Genome Institute (JGI-PGF)"/>
            <person name="Lucas S."/>
            <person name="Copeland A."/>
            <person name="Lapidus A."/>
            <person name="Glavina del Rio T."/>
            <person name="Dalin E."/>
            <person name="Tice H."/>
            <person name="Bruce D."/>
            <person name="Goodwin L."/>
            <person name="Pitluck S."/>
            <person name="Kyrpides N."/>
            <person name="Mavromatis K."/>
            <person name="Ivanova N."/>
            <person name="Mikhailova N."/>
            <person name="Chertkov O."/>
            <person name="Brettin T."/>
            <person name="Detter J.C."/>
            <person name="Han C."/>
            <person name="Larimer F."/>
            <person name="Land M."/>
            <person name="Hauser L."/>
            <person name="Markowitz V."/>
            <person name="Cheng J.-F."/>
            <person name="Hugenholtz P."/>
            <person name="Woyke T."/>
            <person name="Wu D."/>
            <person name="Pukall R."/>
            <person name="Steenblock K."/>
            <person name="Schneider S."/>
            <person name="Klenk H.-P."/>
            <person name="Eisen J.A."/>
        </authorList>
    </citation>
    <scope>NUCLEOTIDE SEQUENCE [LARGE SCALE GENOMIC DNA]</scope>
    <source>
        <strain evidence="8">DSM 14684 / CIP 108061 / JCM 11494 / NBRC 100937 / ID131577</strain>
    </source>
</reference>
<dbReference type="InterPro" id="IPR007630">
    <property type="entry name" value="RNA_pol_sigma70_r4"/>
</dbReference>
<comment type="similarity">
    <text evidence="1">Belongs to the sigma-70 factor family.</text>
</comment>
<reference evidence="7 8" key="1">
    <citation type="journal article" date="2010" name="Stand. Genomic Sci.">
        <title>Complete genome sequence of Conexibacter woesei type strain (ID131577).</title>
        <authorList>
            <person name="Pukall R."/>
            <person name="Lapidus A."/>
            <person name="Glavina Del Rio T."/>
            <person name="Copeland A."/>
            <person name="Tice H."/>
            <person name="Cheng J.-F."/>
            <person name="Lucas S."/>
            <person name="Chen F."/>
            <person name="Nolan M."/>
            <person name="Bruce D."/>
            <person name="Goodwin L."/>
            <person name="Pitluck S."/>
            <person name="Mavromatis K."/>
            <person name="Ivanova N."/>
            <person name="Ovchinnikova G."/>
            <person name="Pati A."/>
            <person name="Chen A."/>
            <person name="Palaniappan K."/>
            <person name="Land M."/>
            <person name="Hauser L."/>
            <person name="Chang Y.-J."/>
            <person name="Jeffries C.D."/>
            <person name="Chain P."/>
            <person name="Meincke L."/>
            <person name="Sims D."/>
            <person name="Brettin T."/>
            <person name="Detter J.C."/>
            <person name="Rohde M."/>
            <person name="Goeker M."/>
            <person name="Bristow J."/>
            <person name="Eisen J.A."/>
            <person name="Markowitz V."/>
            <person name="Kyrpides N.C."/>
            <person name="Klenk H.-P."/>
            <person name="Hugenholtz P."/>
        </authorList>
    </citation>
    <scope>NUCLEOTIDE SEQUENCE [LARGE SCALE GENOMIC DNA]</scope>
    <source>
        <strain evidence="8">DSM 14684 / CIP 108061 / JCM 11494 / NBRC 100937 / ID131577</strain>
    </source>
</reference>
<dbReference type="PANTHER" id="PTHR30603">
    <property type="entry name" value="RNA POLYMERASE SIGMA FACTOR RPO"/>
    <property type="match status" value="1"/>
</dbReference>
<keyword evidence="3" id="KW-0731">Sigma factor</keyword>
<keyword evidence="5" id="KW-0804">Transcription</keyword>
<evidence type="ECO:0000256" key="4">
    <source>
        <dbReference type="ARBA" id="ARBA00023125"/>
    </source>
</evidence>
<organism evidence="7 8">
    <name type="scientific">Conexibacter woesei (strain DSM 14684 / CCUG 47730 / CIP 108061 / JCM 11494 / NBRC 100937 / ID131577)</name>
    <dbReference type="NCBI Taxonomy" id="469383"/>
    <lineage>
        <taxon>Bacteria</taxon>
        <taxon>Bacillati</taxon>
        <taxon>Actinomycetota</taxon>
        <taxon>Thermoleophilia</taxon>
        <taxon>Solirubrobacterales</taxon>
        <taxon>Conexibacteraceae</taxon>
        <taxon>Conexibacter</taxon>
    </lineage>
</organism>
<dbReference type="KEGG" id="cwo:Cwoe_0975"/>
<dbReference type="PRINTS" id="PR00046">
    <property type="entry name" value="SIGMA70FCT"/>
</dbReference>
<dbReference type="STRING" id="469383.Cwoe_0975"/>
<feature type="domain" description="RNA polymerase sigma-70" evidence="6">
    <location>
        <begin position="78"/>
        <end position="91"/>
    </location>
</feature>
<dbReference type="Pfam" id="PF04542">
    <property type="entry name" value="Sigma70_r2"/>
    <property type="match status" value="1"/>
</dbReference>
<dbReference type="InterPro" id="IPR009042">
    <property type="entry name" value="RNA_pol_sigma70_r1_2"/>
</dbReference>
<proteinExistence type="inferred from homology"/>
<gene>
    <name evidence="7" type="ordered locus">Cwoe_0975</name>
</gene>
<dbReference type="SUPFAM" id="SSF88659">
    <property type="entry name" value="Sigma3 and sigma4 domains of RNA polymerase sigma factors"/>
    <property type="match status" value="2"/>
</dbReference>
<dbReference type="InterPro" id="IPR007624">
    <property type="entry name" value="RNA_pol_sigma70_r3"/>
</dbReference>
<dbReference type="HOGENOM" id="CLU_014793_3_5_11"/>
<dbReference type="Pfam" id="PF04539">
    <property type="entry name" value="Sigma70_r3"/>
    <property type="match status" value="1"/>
</dbReference>
<evidence type="ECO:0000259" key="6">
    <source>
        <dbReference type="PROSITE" id="PS00715"/>
    </source>
</evidence>
<keyword evidence="4" id="KW-0238">DNA-binding</keyword>
<evidence type="ECO:0000256" key="3">
    <source>
        <dbReference type="ARBA" id="ARBA00023082"/>
    </source>
</evidence>
<dbReference type="NCBIfam" id="TIGR02937">
    <property type="entry name" value="sigma70-ECF"/>
    <property type="match status" value="1"/>
</dbReference>
<dbReference type="InterPro" id="IPR050239">
    <property type="entry name" value="Sigma-70_RNA_pol_init_factors"/>
</dbReference>
<protein>
    <submittedName>
        <fullName evidence="7">RNA polymerase, sigma 70 subunit, RpoD subfamily</fullName>
    </submittedName>
</protein>
<accession>D3FBN9</accession>
<dbReference type="PIRSF" id="PIRSF000770">
    <property type="entry name" value="RNA_pol_sigma-SigE/K"/>
    <property type="match status" value="1"/>
</dbReference>
<dbReference type="InterPro" id="IPR014284">
    <property type="entry name" value="RNA_pol_sigma-70_dom"/>
</dbReference>
<dbReference type="GO" id="GO:0006352">
    <property type="term" value="P:DNA-templated transcription initiation"/>
    <property type="evidence" value="ECO:0007669"/>
    <property type="project" value="InterPro"/>
</dbReference>
<dbReference type="InterPro" id="IPR013324">
    <property type="entry name" value="RNA_pol_sigma_r3/r4-like"/>
</dbReference>
<dbReference type="PROSITE" id="PS00715">
    <property type="entry name" value="SIGMA70_1"/>
    <property type="match status" value="1"/>
</dbReference>
<dbReference type="GO" id="GO:0016987">
    <property type="term" value="F:sigma factor activity"/>
    <property type="evidence" value="ECO:0007669"/>
    <property type="project" value="UniProtKB-KW"/>
</dbReference>
<dbReference type="Pfam" id="PF00140">
    <property type="entry name" value="Sigma70_r1_2"/>
    <property type="match status" value="1"/>
</dbReference>
<dbReference type="EMBL" id="CP001854">
    <property type="protein sequence ID" value="ADB49408.1"/>
    <property type="molecule type" value="Genomic_DNA"/>
</dbReference>
<dbReference type="Gene3D" id="1.10.601.10">
    <property type="entry name" value="RNA Polymerase Primary Sigma Factor"/>
    <property type="match status" value="1"/>
</dbReference>
<evidence type="ECO:0000256" key="2">
    <source>
        <dbReference type="ARBA" id="ARBA00023015"/>
    </source>
</evidence>
<keyword evidence="8" id="KW-1185">Reference proteome</keyword>
<dbReference type="InterPro" id="IPR013325">
    <property type="entry name" value="RNA_pol_sigma_r2"/>
</dbReference>
<sequence length="285" mass="31990">MKTLANPHDTNDTTFDPLQLLMREARNWPLLTPAEEIELARRIERGDLSAKERMVNSNLRLVMSIARHYQGQGLGMGDLVQEGTLGLIRAVEKFDWRKGFRFSTYATLWIRQSIQRGLENTGRTIRLPVHVGQRARKVARIRRELTAKHGRDATDEEIAEAARLPVEQVIEAGRADREPTSLDAPVGEDGDTALGALIKTDTPEPDEEVADTLRHETVQRAIDDLPDNEKTVIHLRFGTAGEPPQTLTQIGRRLGVSSSRAREIEEQALRRLSRETSLSALREAA</sequence>
<evidence type="ECO:0000313" key="7">
    <source>
        <dbReference type="EMBL" id="ADB49408.1"/>
    </source>
</evidence>
<evidence type="ECO:0000256" key="1">
    <source>
        <dbReference type="ARBA" id="ARBA00007788"/>
    </source>
</evidence>
<dbReference type="RefSeq" id="WP_012932461.1">
    <property type="nucleotide sequence ID" value="NC_013739.1"/>
</dbReference>
<dbReference type="InterPro" id="IPR036388">
    <property type="entry name" value="WH-like_DNA-bd_sf"/>
</dbReference>
<dbReference type="CDD" id="cd06171">
    <property type="entry name" value="Sigma70_r4"/>
    <property type="match status" value="1"/>
</dbReference>
<dbReference type="SUPFAM" id="SSF88946">
    <property type="entry name" value="Sigma2 domain of RNA polymerase sigma factors"/>
    <property type="match status" value="1"/>
</dbReference>
<evidence type="ECO:0000256" key="5">
    <source>
        <dbReference type="ARBA" id="ARBA00023163"/>
    </source>
</evidence>
<dbReference type="Pfam" id="PF04545">
    <property type="entry name" value="Sigma70_r4"/>
    <property type="match status" value="1"/>
</dbReference>
<dbReference type="InterPro" id="IPR000943">
    <property type="entry name" value="RNA_pol_sigma70"/>
</dbReference>
<dbReference type="Gene3D" id="1.10.10.10">
    <property type="entry name" value="Winged helix-like DNA-binding domain superfamily/Winged helix DNA-binding domain"/>
    <property type="match status" value="2"/>
</dbReference>